<reference evidence="1" key="1">
    <citation type="submission" date="2024-10" db="EMBL/GenBank/DDBJ databases">
        <title>Strain of Rhizobium-related bacteria isolated fromm roots of Vavilovia formosa.</title>
        <authorList>
            <person name="Kimeklis A."/>
            <person name="Afonin A."/>
        </authorList>
    </citation>
    <scope>NUCLEOTIDE SEQUENCE</scope>
    <source>
        <strain evidence="1">Vaf-46</strain>
    </source>
</reference>
<evidence type="ECO:0000313" key="2">
    <source>
        <dbReference type="Proteomes" id="UP000078465"/>
    </source>
</evidence>
<sequence>MTSKTVIPTKADEAQALRLFEIIETIPEVPSGVVALVARAKKLLEADLPRQTNMRAARRGEAVRVLADQMHPGWRLKAPGAPSARDVARDFHARGSKIKIKKEYYCEPQITLKHILELNGGAVPSFETFRRDLKY</sequence>
<organism evidence="1 2">
    <name type="scientific">Rhizobium ruizarguesonis</name>
    <dbReference type="NCBI Taxonomy" id="2081791"/>
    <lineage>
        <taxon>Bacteria</taxon>
        <taxon>Pseudomonadati</taxon>
        <taxon>Pseudomonadota</taxon>
        <taxon>Alphaproteobacteria</taxon>
        <taxon>Hyphomicrobiales</taxon>
        <taxon>Rhizobiaceae</taxon>
        <taxon>Rhizobium/Agrobacterium group</taxon>
        <taxon>Rhizobium</taxon>
    </lineage>
</organism>
<evidence type="ECO:0000313" key="1">
    <source>
        <dbReference type="EMBL" id="XKM41087.1"/>
    </source>
</evidence>
<gene>
    <name evidence="1" type="ORF">A4U53_009905</name>
</gene>
<name>A0ACD5EPI9_9HYPH</name>
<proteinExistence type="predicted"/>
<protein>
    <submittedName>
        <fullName evidence="1">Uncharacterized protein</fullName>
    </submittedName>
</protein>
<accession>A0ACD5EPI9</accession>
<dbReference type="EMBL" id="CP171853">
    <property type="protein sequence ID" value="XKM41087.1"/>
    <property type="molecule type" value="Genomic_DNA"/>
</dbReference>
<dbReference type="Proteomes" id="UP000078465">
    <property type="component" value="Chromosome"/>
</dbReference>